<dbReference type="InterPro" id="IPR021735">
    <property type="entry name" value="DUF3306"/>
</dbReference>
<evidence type="ECO:0000256" key="1">
    <source>
        <dbReference type="SAM" id="MobiDB-lite"/>
    </source>
</evidence>
<feature type="region of interest" description="Disordered" evidence="1">
    <location>
        <begin position="1"/>
        <end position="59"/>
    </location>
</feature>
<feature type="compositionally biased region" description="Basic and acidic residues" evidence="1">
    <location>
        <begin position="140"/>
        <end position="151"/>
    </location>
</feature>
<accession>A0A177Y1D9</accession>
<dbReference type="AlphaFoldDB" id="A0A177Y1D9"/>
<proteinExistence type="predicted"/>
<evidence type="ECO:0008006" key="4">
    <source>
        <dbReference type="Google" id="ProtNLM"/>
    </source>
</evidence>
<dbReference type="Proteomes" id="UP000078406">
    <property type="component" value="Unassembled WGS sequence"/>
</dbReference>
<sequence length="173" mass="19216">MATSFFNRWSKKKLEGENAPQDEPLAELDQDVVFAESETAGEPETALEPSTQEVEAAEQPETNIASLLTSEAESAVKKAALRKLFLSGQFSEIDGLNDYDHDYKAVKSLSSDVAEKLRDWMQSDEEEVDNNTQMTSSDDDLAKHEEVKEQTISDSSQSIESTETVGQNIPHKE</sequence>
<gene>
    <name evidence="2" type="ORF">APB76_09555</name>
</gene>
<feature type="region of interest" description="Disordered" evidence="1">
    <location>
        <begin position="123"/>
        <end position="173"/>
    </location>
</feature>
<name>A0A177Y1D9_9VIBR</name>
<comment type="caution">
    <text evidence="2">The sequence shown here is derived from an EMBL/GenBank/DDBJ whole genome shotgun (WGS) entry which is preliminary data.</text>
</comment>
<feature type="compositionally biased region" description="Polar residues" evidence="1">
    <location>
        <begin position="152"/>
        <end position="167"/>
    </location>
</feature>
<organism evidence="2 3">
    <name type="scientific">Vibrio bivalvicida</name>
    <dbReference type="NCBI Taxonomy" id="1276888"/>
    <lineage>
        <taxon>Bacteria</taxon>
        <taxon>Pseudomonadati</taxon>
        <taxon>Pseudomonadota</taxon>
        <taxon>Gammaproteobacteria</taxon>
        <taxon>Vibrionales</taxon>
        <taxon>Vibrionaceae</taxon>
        <taxon>Vibrio</taxon>
        <taxon>Vibrio oreintalis group</taxon>
    </lineage>
</organism>
<dbReference type="EMBL" id="LLEI02000025">
    <property type="protein sequence ID" value="OAJ94416.1"/>
    <property type="molecule type" value="Genomic_DNA"/>
</dbReference>
<evidence type="ECO:0000313" key="2">
    <source>
        <dbReference type="EMBL" id="OAJ94416.1"/>
    </source>
</evidence>
<protein>
    <recommendedName>
        <fullName evidence="4">DUF3306 domain-containing protein</fullName>
    </recommendedName>
</protein>
<dbReference type="Pfam" id="PF11748">
    <property type="entry name" value="DUF3306"/>
    <property type="match status" value="1"/>
</dbReference>
<evidence type="ECO:0000313" key="3">
    <source>
        <dbReference type="Proteomes" id="UP000078406"/>
    </source>
</evidence>
<reference evidence="2 3" key="1">
    <citation type="journal article" date="2016" name="Syst. Appl. Microbiol.">
        <title>Vibrio bivalvicida sp. nov., a novel larval pathogen for bivalve molluscs reared in a hatchery.</title>
        <authorList>
            <person name="Dubert J."/>
            <person name="Romalde J.L."/>
            <person name="Prado S."/>
            <person name="Barja J.L."/>
        </authorList>
    </citation>
    <scope>NUCLEOTIDE SEQUENCE [LARGE SCALE GENOMIC DNA]</scope>
    <source>
        <strain evidence="2 3">605</strain>
    </source>
</reference>
<dbReference type="RefSeq" id="WP_054963366.1">
    <property type="nucleotide sequence ID" value="NZ_LLEI02000025.1"/>
</dbReference>